<reference evidence="1 2" key="1">
    <citation type="submission" date="2020-04" db="EMBL/GenBank/DDBJ databases">
        <title>Usitatibacter rugosus gen. nov., sp. nov. and Usitatibacter palustris sp. nov., novel members of Usitatibacteraceae fam. nov. within the order Nitrosomonadales isolated from soil.</title>
        <authorList>
            <person name="Huber K.J."/>
            <person name="Neumann-Schaal M."/>
            <person name="Geppert A."/>
            <person name="Luckner M."/>
            <person name="Wanner G."/>
            <person name="Overmann J."/>
        </authorList>
    </citation>
    <scope>NUCLEOTIDE SEQUENCE [LARGE SCALE GENOMIC DNA]</scope>
    <source>
        <strain evidence="1 2">0125_3</strain>
    </source>
</reference>
<protein>
    <submittedName>
        <fullName evidence="1">Uncharacterized protein</fullName>
    </submittedName>
</protein>
<dbReference type="AlphaFoldDB" id="A0A6M4GUV8"/>
<dbReference type="Proteomes" id="UP000501534">
    <property type="component" value="Chromosome"/>
</dbReference>
<keyword evidence="2" id="KW-1185">Reference proteome</keyword>
<evidence type="ECO:0000313" key="2">
    <source>
        <dbReference type="Proteomes" id="UP000501534"/>
    </source>
</evidence>
<sequence>MRATVSSSSPTVAGRYTAEIHATNRTEAYLRLVGNNDPAAIMVRDQLAGSCSNFVYSGVARANAAAIEALTNPVDKAKRKAVYDRIATMCRDFPFLEYGTQRTEVMRGLVASGDPRALLREPIEKDFGARKIAAAEAVAATKDPLALQEMGAFFHRRPDRGRDYQYDLGDGTKVGVPVIRDAFLMASCDFGNQCTADSGFVSVRCVTEGKCDATSVEDYLLRYNYPPAEAERLLAARQVIVRGINTGNWPPGFW</sequence>
<proteinExistence type="predicted"/>
<name>A0A6M4GUV8_9PROT</name>
<dbReference type="EMBL" id="CP053069">
    <property type="protein sequence ID" value="QJR10123.1"/>
    <property type="molecule type" value="Genomic_DNA"/>
</dbReference>
<dbReference type="KEGG" id="uru:DSM104443_01177"/>
<evidence type="ECO:0000313" key="1">
    <source>
        <dbReference type="EMBL" id="QJR10123.1"/>
    </source>
</evidence>
<organism evidence="1 2">
    <name type="scientific">Usitatibacter rugosus</name>
    <dbReference type="NCBI Taxonomy" id="2732067"/>
    <lineage>
        <taxon>Bacteria</taxon>
        <taxon>Pseudomonadati</taxon>
        <taxon>Pseudomonadota</taxon>
        <taxon>Betaproteobacteria</taxon>
        <taxon>Nitrosomonadales</taxon>
        <taxon>Usitatibacteraceae</taxon>
        <taxon>Usitatibacter</taxon>
    </lineage>
</organism>
<accession>A0A6M4GUV8</accession>
<gene>
    <name evidence="1" type="ORF">DSM104443_01177</name>
</gene>